<evidence type="ECO:0000259" key="1">
    <source>
        <dbReference type="SMART" id="SM00530"/>
    </source>
</evidence>
<dbReference type="InterPro" id="IPR010982">
    <property type="entry name" value="Lambda_DNA-bd_dom_sf"/>
</dbReference>
<dbReference type="Pfam" id="PF17765">
    <property type="entry name" value="MLTR_LBD"/>
    <property type="match status" value="1"/>
</dbReference>
<accession>A0A0F0LGK1</accession>
<dbReference type="InterPro" id="IPR041413">
    <property type="entry name" value="MLTR_LBD"/>
</dbReference>
<feature type="domain" description="HTH cro/C1-type" evidence="1">
    <location>
        <begin position="36"/>
        <end position="108"/>
    </location>
</feature>
<gene>
    <name evidence="2" type="ORF">RS86_03538</name>
</gene>
<dbReference type="Gene3D" id="3.30.450.180">
    <property type="match status" value="1"/>
</dbReference>
<dbReference type="PANTHER" id="PTHR35010:SF2">
    <property type="entry name" value="BLL4672 PROTEIN"/>
    <property type="match status" value="1"/>
</dbReference>
<dbReference type="SMART" id="SM00530">
    <property type="entry name" value="HTH_XRE"/>
    <property type="match status" value="1"/>
</dbReference>
<comment type="caution">
    <text evidence="2">The sequence shown here is derived from an EMBL/GenBank/DDBJ whole genome shotgun (WGS) entry which is preliminary data.</text>
</comment>
<organism evidence="2 3">
    <name type="scientific">Microbacterium azadirachtae</name>
    <dbReference type="NCBI Taxonomy" id="582680"/>
    <lineage>
        <taxon>Bacteria</taxon>
        <taxon>Bacillati</taxon>
        <taxon>Actinomycetota</taxon>
        <taxon>Actinomycetes</taxon>
        <taxon>Micrococcales</taxon>
        <taxon>Microbacteriaceae</taxon>
        <taxon>Microbacterium</taxon>
    </lineage>
</organism>
<dbReference type="CDD" id="cd00093">
    <property type="entry name" value="HTH_XRE"/>
    <property type="match status" value="1"/>
</dbReference>
<evidence type="ECO:0000313" key="2">
    <source>
        <dbReference type="EMBL" id="KJL31415.1"/>
    </source>
</evidence>
<name>A0A0F0LGK1_9MICO</name>
<keyword evidence="3" id="KW-1185">Reference proteome</keyword>
<dbReference type="SUPFAM" id="SSF47413">
    <property type="entry name" value="lambda repressor-like DNA-binding domains"/>
    <property type="match status" value="1"/>
</dbReference>
<dbReference type="Proteomes" id="UP000033740">
    <property type="component" value="Unassembled WGS sequence"/>
</dbReference>
<proteinExistence type="predicted"/>
<reference evidence="2 3" key="1">
    <citation type="submission" date="2015-02" db="EMBL/GenBank/DDBJ databases">
        <title>Draft genome sequences of ten Microbacterium spp. with emphasis on heavy metal contaminated environments.</title>
        <authorList>
            <person name="Corretto E."/>
        </authorList>
    </citation>
    <scope>NUCLEOTIDE SEQUENCE [LARGE SCALE GENOMIC DNA]</scope>
    <source>
        <strain evidence="2 3">ARN176</strain>
    </source>
</reference>
<dbReference type="InterPro" id="IPR001387">
    <property type="entry name" value="Cro/C1-type_HTH"/>
</dbReference>
<dbReference type="Pfam" id="PF13560">
    <property type="entry name" value="HTH_31"/>
    <property type="match status" value="1"/>
</dbReference>
<dbReference type="Gene3D" id="1.10.260.40">
    <property type="entry name" value="lambda repressor-like DNA-binding domains"/>
    <property type="match status" value="1"/>
</dbReference>
<dbReference type="GO" id="GO:0003677">
    <property type="term" value="F:DNA binding"/>
    <property type="evidence" value="ECO:0007669"/>
    <property type="project" value="InterPro"/>
</dbReference>
<evidence type="ECO:0000313" key="3">
    <source>
        <dbReference type="Proteomes" id="UP000033740"/>
    </source>
</evidence>
<protein>
    <recommendedName>
        <fullName evidence="1">HTH cro/C1-type domain-containing protein</fullName>
    </recommendedName>
</protein>
<dbReference type="PANTHER" id="PTHR35010">
    <property type="entry name" value="BLL4672 PROTEIN-RELATED"/>
    <property type="match status" value="1"/>
</dbReference>
<dbReference type="AlphaFoldDB" id="A0A0F0LGK1"/>
<dbReference type="PATRIC" id="fig|582680.6.peg.3622"/>
<sequence>MYSLRSRIRSAVPGGSRRVPVMIRPRTPRREQLGEFLASRRRAASRSALGLPRASRRGDTGLSREEVAALAGVSASWFTWLEQGRDIGVSRQVLGAVARVLQLSPAEFDYVVRLAGPAEDAPAEETERIPDHLQRLVDALAFPSFVVASDWAILGWNASYARLYEPIGTVDPGDRNLLWLIYTDPRLRRMLPDWVQESRRFLAEFRAESGVRLSSDRHRALIERLLEVSDDFRIQWAEHAVERFASRQRVFEHPKDGRRVFEHHSLVPADAPGLTVVMYVPA</sequence>
<dbReference type="EMBL" id="JYIX01000039">
    <property type="protein sequence ID" value="KJL31415.1"/>
    <property type="molecule type" value="Genomic_DNA"/>
</dbReference>